<feature type="binding site" evidence="13">
    <location>
        <begin position="37"/>
        <end position="44"/>
    </location>
    <ligand>
        <name>ATP</name>
        <dbReference type="ChEBI" id="CHEBI:30616"/>
    </ligand>
</feature>
<evidence type="ECO:0000256" key="5">
    <source>
        <dbReference type="ARBA" id="ARBA00022763"/>
    </source>
</evidence>
<accession>A0A8J2BNT6</accession>
<dbReference type="PANTHER" id="PTHR24029">
    <property type="entry name" value="UVRABC SYSTEM PROTEIN B"/>
    <property type="match status" value="1"/>
</dbReference>
<evidence type="ECO:0000256" key="8">
    <source>
        <dbReference type="ARBA" id="ARBA00022881"/>
    </source>
</evidence>
<feature type="short sequence motif" description="Beta-hairpin" evidence="13">
    <location>
        <begin position="90"/>
        <end position="113"/>
    </location>
</feature>
<dbReference type="GO" id="GO:0006289">
    <property type="term" value="P:nucleotide-excision repair"/>
    <property type="evidence" value="ECO:0007669"/>
    <property type="project" value="UniProtKB-UniRule"/>
</dbReference>
<dbReference type="GO" id="GO:0016887">
    <property type="term" value="F:ATP hydrolysis activity"/>
    <property type="evidence" value="ECO:0007669"/>
    <property type="project" value="InterPro"/>
</dbReference>
<dbReference type="InterPro" id="IPR001650">
    <property type="entry name" value="Helicase_C-like"/>
</dbReference>
<dbReference type="InterPro" id="IPR001943">
    <property type="entry name" value="UVR_dom"/>
</dbReference>
<dbReference type="InterPro" id="IPR006935">
    <property type="entry name" value="Helicase/UvrB_N"/>
</dbReference>
<dbReference type="CDD" id="cd18790">
    <property type="entry name" value="SF2_C_UvrB"/>
    <property type="match status" value="1"/>
</dbReference>
<name>A0A8J2BNT6_9BACT</name>
<dbReference type="InterPro" id="IPR024759">
    <property type="entry name" value="UvrB_YAD/RRR_dom"/>
</dbReference>
<evidence type="ECO:0000259" key="19">
    <source>
        <dbReference type="PROSITE" id="PS51194"/>
    </source>
</evidence>
<keyword evidence="9 13" id="KW-0234">DNA repair</keyword>
<comment type="subcellular location">
    <subcellularLocation>
        <location evidence="1 13 14">Cytoplasm</location>
    </subcellularLocation>
</comment>
<comment type="function">
    <text evidence="13">The UvrABC repair system catalyzes the recognition and processing of DNA lesions. A damage recognition complex composed of 2 UvrA and 2 UvrB subunits scans DNA for abnormalities. Upon binding of the UvrA(2)B(2) complex to a putative damaged site, the DNA wraps around one UvrB monomer. DNA wrap is dependent on ATP binding by UvrB and probably causes local melting of the DNA helix, facilitating insertion of UvrB beta-hairpin between the DNA strands. Then UvrB probes one DNA strand for the presence of a lesion. If a lesion is found the UvrA subunits dissociate and the UvrB-DNA preincision complex is formed. This complex is subsequently bound by UvrC and the second UvrB is released. If no lesion is found, the DNA wraps around the other UvrB subunit that will check the other stand for damage.</text>
</comment>
<protein>
    <recommendedName>
        <fullName evidence="12 13">UvrABC system protein B</fullName>
        <shortName evidence="13">Protein UvrB</shortName>
    </recommendedName>
    <alternativeName>
        <fullName evidence="13">Excinuclease ABC subunit B</fullName>
    </alternativeName>
</protein>
<keyword evidence="6 13" id="KW-0228">DNA excision</keyword>
<comment type="similarity">
    <text evidence="2 13 14">Belongs to the UvrB family.</text>
</comment>
<keyword evidence="7 13" id="KW-0067">ATP-binding</keyword>
<dbReference type="GO" id="GO:0005737">
    <property type="term" value="C:cytoplasm"/>
    <property type="evidence" value="ECO:0007669"/>
    <property type="project" value="UniProtKB-SubCell"/>
</dbReference>
<dbReference type="SUPFAM" id="SSF46600">
    <property type="entry name" value="C-terminal UvrC-binding domain of UvrB"/>
    <property type="match status" value="1"/>
</dbReference>
<dbReference type="Pfam" id="PF00271">
    <property type="entry name" value="Helicase_C"/>
    <property type="match status" value="1"/>
</dbReference>
<dbReference type="PROSITE" id="PS50151">
    <property type="entry name" value="UVR"/>
    <property type="match status" value="1"/>
</dbReference>
<sequence length="689" mass="78686">MDFELHAPYPPRGDQPKAIEAITERLVRGEKHTVLLGVTGSGKTYTVANVIARLNRPTLVISHNKTLAAQLYSEFKQFFPKNAVEYFVSYFDYYQPEAYIPSTDTYIEKDSSINEEIERLRLSTTTALLTRRDVIVVASVSCIYGLGSPEDYANMVCVFRVKSLFPREEILERLVQMQYERNEVELAPGRFRVRGDVIELCPGSAEYGIRVELWGDEIERICRFDPLTGRRIEPCDQEVIFPARHYVTPEEKMKRALAAIREELEERVAELERQGKLLEAQRLRLRTTYDLEMMQEVGYCNGIENYSRHLSGRAPGSRPYCLLDFFPKDFLTVIDESHVTIPQLGGMYEGDRSRKLVLVEHGFRLPSALDNRPLNFREFEELVGQVLYVSATPGDYELGKVGGQVIEQIVRPTGLLDPVVEVRPLKNQIDDLVARLRERVAKGQRALVLTLTKRTAEDLADYLRELGIRVRYLHAELDAIERVEILRGLRAGDFDVLVGINLLREGLDLPEVSLVAILDADKEGYLRSERSLVQIAGRAARHLEGMVILYADEVTESIRKFLEITRWRRAQQLAYNEAHGIRPQSVSRREQESLRVVASAVGWDKKKGLGEERWQDLDLAEVLRELEQEMMEAASRLEYEKAALLRDQVQEVRKRLGLPPVRGMRASGAWKGLTGKGRRVGNRKVGSRS</sequence>
<comment type="domain">
    <text evidence="13">The beta-hairpin motif is involved in DNA binding.</text>
</comment>
<dbReference type="SMART" id="SM00490">
    <property type="entry name" value="HELICc"/>
    <property type="match status" value="1"/>
</dbReference>
<feature type="domain" description="Helicase ATP-binding" evidence="18">
    <location>
        <begin position="24"/>
        <end position="171"/>
    </location>
</feature>
<dbReference type="Pfam" id="PF12344">
    <property type="entry name" value="UvrB"/>
    <property type="match status" value="1"/>
</dbReference>
<evidence type="ECO:0000259" key="18">
    <source>
        <dbReference type="PROSITE" id="PS51192"/>
    </source>
</evidence>
<feature type="compositionally biased region" description="Basic residues" evidence="16">
    <location>
        <begin position="676"/>
        <end position="689"/>
    </location>
</feature>
<evidence type="ECO:0000256" key="10">
    <source>
        <dbReference type="ARBA" id="ARBA00023236"/>
    </source>
</evidence>
<keyword evidence="15" id="KW-0175">Coiled coil</keyword>
<proteinExistence type="inferred from homology"/>
<evidence type="ECO:0000256" key="7">
    <source>
        <dbReference type="ARBA" id="ARBA00022840"/>
    </source>
</evidence>
<dbReference type="RefSeq" id="WP_174582383.1">
    <property type="nucleotide sequence ID" value="NZ_CAJNOB010000045.1"/>
</dbReference>
<evidence type="ECO:0000256" key="6">
    <source>
        <dbReference type="ARBA" id="ARBA00022769"/>
    </source>
</evidence>
<dbReference type="NCBIfam" id="NF003673">
    <property type="entry name" value="PRK05298.1"/>
    <property type="match status" value="1"/>
</dbReference>
<dbReference type="Pfam" id="PF04851">
    <property type="entry name" value="ResIII"/>
    <property type="match status" value="1"/>
</dbReference>
<dbReference type="GO" id="GO:0009432">
    <property type="term" value="P:SOS response"/>
    <property type="evidence" value="ECO:0007669"/>
    <property type="project" value="UniProtKB-UniRule"/>
</dbReference>
<reference evidence="20" key="1">
    <citation type="submission" date="2021-02" db="EMBL/GenBank/DDBJ databases">
        <authorList>
            <person name="Cremers G."/>
            <person name="Picone N."/>
        </authorList>
    </citation>
    <scope>NUCLEOTIDE SEQUENCE</scope>
    <source>
        <strain evidence="20">PQ17</strain>
    </source>
</reference>
<dbReference type="SMART" id="SM00487">
    <property type="entry name" value="DEXDc"/>
    <property type="match status" value="1"/>
</dbReference>
<keyword evidence="5 13" id="KW-0227">DNA damage</keyword>
<feature type="region of interest" description="Disordered" evidence="16">
    <location>
        <begin position="667"/>
        <end position="689"/>
    </location>
</feature>
<dbReference type="Pfam" id="PF17757">
    <property type="entry name" value="UvrB_inter"/>
    <property type="match status" value="1"/>
</dbReference>
<evidence type="ECO:0000259" key="17">
    <source>
        <dbReference type="PROSITE" id="PS50151"/>
    </source>
</evidence>
<evidence type="ECO:0000256" key="12">
    <source>
        <dbReference type="ARBA" id="ARBA00029504"/>
    </source>
</evidence>
<evidence type="ECO:0000256" key="4">
    <source>
        <dbReference type="ARBA" id="ARBA00022741"/>
    </source>
</evidence>
<keyword evidence="3 13" id="KW-0963">Cytoplasm</keyword>
<dbReference type="Gene3D" id="3.40.50.300">
    <property type="entry name" value="P-loop containing nucleotide triphosphate hydrolases"/>
    <property type="match status" value="3"/>
</dbReference>
<dbReference type="Proteomes" id="UP000663859">
    <property type="component" value="Unassembled WGS sequence"/>
</dbReference>
<dbReference type="InterPro" id="IPR014001">
    <property type="entry name" value="Helicase_ATP-bd"/>
</dbReference>
<dbReference type="HAMAP" id="MF_00204">
    <property type="entry name" value="UvrB"/>
    <property type="match status" value="1"/>
</dbReference>
<evidence type="ECO:0000256" key="3">
    <source>
        <dbReference type="ARBA" id="ARBA00022490"/>
    </source>
</evidence>
<dbReference type="GO" id="GO:0009380">
    <property type="term" value="C:excinuclease repair complex"/>
    <property type="evidence" value="ECO:0007669"/>
    <property type="project" value="InterPro"/>
</dbReference>
<dbReference type="PROSITE" id="PS51192">
    <property type="entry name" value="HELICASE_ATP_BIND_1"/>
    <property type="match status" value="1"/>
</dbReference>
<feature type="coiled-coil region" evidence="15">
    <location>
        <begin position="250"/>
        <end position="288"/>
    </location>
</feature>
<dbReference type="PROSITE" id="PS51194">
    <property type="entry name" value="HELICASE_CTER"/>
    <property type="match status" value="1"/>
</dbReference>
<dbReference type="SUPFAM" id="SSF52540">
    <property type="entry name" value="P-loop containing nucleoside triphosphate hydrolases"/>
    <property type="match status" value="2"/>
</dbReference>
<dbReference type="GO" id="GO:0003677">
    <property type="term" value="F:DNA binding"/>
    <property type="evidence" value="ECO:0007669"/>
    <property type="project" value="UniProtKB-UniRule"/>
</dbReference>
<feature type="domain" description="Helicase C-terminal" evidence="19">
    <location>
        <begin position="428"/>
        <end position="581"/>
    </location>
</feature>
<evidence type="ECO:0000256" key="9">
    <source>
        <dbReference type="ARBA" id="ARBA00023204"/>
    </source>
</evidence>
<dbReference type="CDD" id="cd17916">
    <property type="entry name" value="DEXHc_UvrB"/>
    <property type="match status" value="1"/>
</dbReference>
<keyword evidence="4 13" id="KW-0547">Nucleotide-binding</keyword>
<keyword evidence="8 13" id="KW-0267">Excision nuclease</keyword>
<evidence type="ECO:0000256" key="2">
    <source>
        <dbReference type="ARBA" id="ARBA00008533"/>
    </source>
</evidence>
<evidence type="ECO:0000313" key="20">
    <source>
        <dbReference type="EMBL" id="CAF0702493.1"/>
    </source>
</evidence>
<dbReference type="InterPro" id="IPR027417">
    <property type="entry name" value="P-loop_NTPase"/>
</dbReference>
<feature type="domain" description="UVR" evidence="17">
    <location>
        <begin position="620"/>
        <end position="655"/>
    </location>
</feature>
<comment type="caution">
    <text evidence="20">The sequence shown here is derived from an EMBL/GenBank/DDBJ whole genome shotgun (WGS) entry which is preliminary data.</text>
</comment>
<keyword evidence="20" id="KW-0378">Hydrolase</keyword>
<evidence type="ECO:0000256" key="11">
    <source>
        <dbReference type="ARBA" id="ARBA00026033"/>
    </source>
</evidence>
<dbReference type="InterPro" id="IPR036876">
    <property type="entry name" value="UVR_dom_sf"/>
</dbReference>
<keyword evidence="21" id="KW-1185">Reference proteome</keyword>
<dbReference type="InterPro" id="IPR041471">
    <property type="entry name" value="UvrB_inter"/>
</dbReference>
<evidence type="ECO:0000256" key="15">
    <source>
        <dbReference type="SAM" id="Coils"/>
    </source>
</evidence>
<dbReference type="NCBIfam" id="TIGR00631">
    <property type="entry name" value="uvrb"/>
    <property type="match status" value="1"/>
</dbReference>
<evidence type="ECO:0000256" key="14">
    <source>
        <dbReference type="RuleBase" id="RU003587"/>
    </source>
</evidence>
<dbReference type="Pfam" id="PF02151">
    <property type="entry name" value="UVR"/>
    <property type="match status" value="1"/>
</dbReference>
<keyword evidence="10 13" id="KW-0742">SOS response</keyword>
<evidence type="ECO:0000256" key="13">
    <source>
        <dbReference type="HAMAP-Rule" id="MF_00204"/>
    </source>
</evidence>
<comment type="subunit">
    <text evidence="11 13 14">Forms a heterotetramer with UvrA during the search for lesions. Interacts with UvrC in an incision complex.</text>
</comment>
<dbReference type="Gene3D" id="4.10.860.10">
    <property type="entry name" value="UVR domain"/>
    <property type="match status" value="1"/>
</dbReference>
<dbReference type="InterPro" id="IPR004807">
    <property type="entry name" value="UvrB"/>
</dbReference>
<evidence type="ECO:0000256" key="16">
    <source>
        <dbReference type="SAM" id="MobiDB-lite"/>
    </source>
</evidence>
<dbReference type="GO" id="GO:0009381">
    <property type="term" value="F:excinuclease ABC activity"/>
    <property type="evidence" value="ECO:0007669"/>
    <property type="project" value="UniProtKB-UniRule"/>
</dbReference>
<evidence type="ECO:0000313" key="21">
    <source>
        <dbReference type="Proteomes" id="UP000663859"/>
    </source>
</evidence>
<dbReference type="GO" id="GO:0005524">
    <property type="term" value="F:ATP binding"/>
    <property type="evidence" value="ECO:0007669"/>
    <property type="project" value="UniProtKB-UniRule"/>
</dbReference>
<organism evidence="20 21">
    <name type="scientific">Candidatus Methylacidithermus pantelleriae</name>
    <dbReference type="NCBI Taxonomy" id="2744239"/>
    <lineage>
        <taxon>Bacteria</taxon>
        <taxon>Pseudomonadati</taxon>
        <taxon>Verrucomicrobiota</taxon>
        <taxon>Methylacidiphilae</taxon>
        <taxon>Methylacidiphilales</taxon>
        <taxon>Methylacidiphilaceae</taxon>
        <taxon>Candidatus Methylacidithermus</taxon>
    </lineage>
</organism>
<dbReference type="EMBL" id="CAJNOB010000045">
    <property type="protein sequence ID" value="CAF0702493.1"/>
    <property type="molecule type" value="Genomic_DNA"/>
</dbReference>
<dbReference type="PANTHER" id="PTHR24029:SF0">
    <property type="entry name" value="UVRABC SYSTEM PROTEIN B"/>
    <property type="match status" value="1"/>
</dbReference>
<dbReference type="AlphaFoldDB" id="A0A8J2BNT6"/>
<evidence type="ECO:0000256" key="1">
    <source>
        <dbReference type="ARBA" id="ARBA00004496"/>
    </source>
</evidence>
<gene>
    <name evidence="13 20" type="primary">uvrB</name>
    <name evidence="20" type="ORF">MPNT_50093</name>
</gene>